<dbReference type="RefSeq" id="WP_241310185.1">
    <property type="nucleotide sequence ID" value="NZ_JAKYXJ010000007.1"/>
</dbReference>
<evidence type="ECO:0000256" key="1">
    <source>
        <dbReference type="SAM" id="SignalP"/>
    </source>
</evidence>
<proteinExistence type="predicted"/>
<dbReference type="EMBL" id="JAZGJU010000006">
    <property type="protein sequence ID" value="MEE6126636.1"/>
    <property type="molecule type" value="Genomic_DNA"/>
</dbReference>
<dbReference type="Proteomes" id="UP001350005">
    <property type="component" value="Unassembled WGS sequence"/>
</dbReference>
<keyword evidence="3" id="KW-1185">Reference proteome</keyword>
<protein>
    <recommendedName>
        <fullName evidence="4">DUF3828 domain-containing protein</fullName>
    </recommendedName>
</protein>
<evidence type="ECO:0000313" key="2">
    <source>
        <dbReference type="EMBL" id="MEE6126636.1"/>
    </source>
</evidence>
<keyword evidence="1" id="KW-0732">Signal</keyword>
<sequence>MKLKLYALTAILTSGIVFSQIKKNDTLPCGGRLEDPVVNKIVDAYGNKPEKPKKTFTKNRYAYCGTELMKEFEKTVCDHAKTVLKDYPFLVDEMKKLAKDHSDYLKSDLFWMDRKKDTKDKSLQRYREEALKKWMLKGNHSYFSVVIISDITDDRYENITLTIRLPKQVITKHYKLLSKT</sequence>
<accession>A0ABU7QVM5</accession>
<evidence type="ECO:0000313" key="3">
    <source>
        <dbReference type="Proteomes" id="UP001350005"/>
    </source>
</evidence>
<comment type="caution">
    <text evidence="2">The sequence shown here is derived from an EMBL/GenBank/DDBJ whole genome shotgun (WGS) entry which is preliminary data.</text>
</comment>
<organism evidence="2 3">
    <name type="scientific">Chryseobacterium arthrosphaerae</name>
    <dbReference type="NCBI Taxonomy" id="651561"/>
    <lineage>
        <taxon>Bacteria</taxon>
        <taxon>Pseudomonadati</taxon>
        <taxon>Bacteroidota</taxon>
        <taxon>Flavobacteriia</taxon>
        <taxon>Flavobacteriales</taxon>
        <taxon>Weeksellaceae</taxon>
        <taxon>Chryseobacterium group</taxon>
        <taxon>Chryseobacterium</taxon>
    </lineage>
</organism>
<feature type="signal peptide" evidence="1">
    <location>
        <begin position="1"/>
        <end position="19"/>
    </location>
</feature>
<reference evidence="2 3" key="1">
    <citation type="submission" date="2024-01" db="EMBL/GenBank/DDBJ databases">
        <title>Whole genome of Chryseobacterium arthrosphaerae NNCa 2741.</title>
        <authorList>
            <person name="Boriskina E.V."/>
            <person name="Gordinskaya N.A."/>
            <person name="Kropotov V.S."/>
            <person name="Alekseeva A.E."/>
            <person name="Makhova M.A."/>
            <person name="Kryazhev D.V."/>
            <person name="Shkurkina I.S."/>
        </authorList>
    </citation>
    <scope>NUCLEOTIDE SEQUENCE [LARGE SCALE GENOMIC DNA]</scope>
    <source>
        <strain evidence="2 3">NNCa 2741</strain>
    </source>
</reference>
<evidence type="ECO:0008006" key="4">
    <source>
        <dbReference type="Google" id="ProtNLM"/>
    </source>
</evidence>
<name>A0ABU7QVM5_9FLAO</name>
<gene>
    <name evidence="2" type="ORF">V2E39_04445</name>
</gene>
<feature type="chain" id="PRO_5046001950" description="DUF3828 domain-containing protein" evidence="1">
    <location>
        <begin position="20"/>
        <end position="180"/>
    </location>
</feature>